<accession>A0A7J6A016</accession>
<evidence type="ECO:0000313" key="3">
    <source>
        <dbReference type="EMBL" id="KAF4076076.1"/>
    </source>
</evidence>
<organism evidence="3 4">
    <name type="scientific">Ameiurus melas</name>
    <name type="common">Black bullhead</name>
    <name type="synonym">Silurus melas</name>
    <dbReference type="NCBI Taxonomy" id="219545"/>
    <lineage>
        <taxon>Eukaryota</taxon>
        <taxon>Metazoa</taxon>
        <taxon>Chordata</taxon>
        <taxon>Craniata</taxon>
        <taxon>Vertebrata</taxon>
        <taxon>Euteleostomi</taxon>
        <taxon>Actinopterygii</taxon>
        <taxon>Neopterygii</taxon>
        <taxon>Teleostei</taxon>
        <taxon>Ostariophysi</taxon>
        <taxon>Siluriformes</taxon>
        <taxon>Ictaluridae</taxon>
        <taxon>Ameiurus</taxon>
    </lineage>
</organism>
<sequence length="133" mass="15158">MSQEIVTYNMYCRNLSKQQQKRQALALTCIPAAFQTFPAHRPSSYRPYIHSGDVFDTCRGDGRRRTERRSRGEPPPLPEEDIGKMFKPPPPPPRVDTLLIAGQINNYCQNVKEFTAQNLGKLFMAEALQEDSS</sequence>
<evidence type="ECO:0000256" key="1">
    <source>
        <dbReference type="SAM" id="MobiDB-lite"/>
    </source>
</evidence>
<evidence type="ECO:0000313" key="4">
    <source>
        <dbReference type="Proteomes" id="UP000593565"/>
    </source>
</evidence>
<reference evidence="3 4" key="1">
    <citation type="submission" date="2020-02" db="EMBL/GenBank/DDBJ databases">
        <title>A chromosome-scale genome assembly of the black bullhead catfish (Ameiurus melas).</title>
        <authorList>
            <person name="Wen M."/>
            <person name="Zham M."/>
            <person name="Cabau C."/>
            <person name="Klopp C."/>
            <person name="Donnadieu C."/>
            <person name="Roques C."/>
            <person name="Bouchez O."/>
            <person name="Lampietro C."/>
            <person name="Jouanno E."/>
            <person name="Herpin A."/>
            <person name="Louis A."/>
            <person name="Berthelot C."/>
            <person name="Parey E."/>
            <person name="Roest-Crollius H."/>
            <person name="Braasch I."/>
            <person name="Postlethwait J."/>
            <person name="Robinson-Rechavi M."/>
            <person name="Echchiki A."/>
            <person name="Begum T."/>
            <person name="Montfort J."/>
            <person name="Schartl M."/>
            <person name="Bobe J."/>
            <person name="Guiguen Y."/>
        </authorList>
    </citation>
    <scope>NUCLEOTIDE SEQUENCE [LARGE SCALE GENOMIC DNA]</scope>
    <source>
        <strain evidence="3">M_S1</strain>
        <tissue evidence="3">Blood</tissue>
    </source>
</reference>
<keyword evidence="4" id="KW-1185">Reference proteome</keyword>
<feature type="compositionally biased region" description="Basic and acidic residues" evidence="1">
    <location>
        <begin position="56"/>
        <end position="72"/>
    </location>
</feature>
<dbReference type="InterPro" id="IPR045810">
    <property type="entry name" value="eIF3h_C"/>
</dbReference>
<comment type="caution">
    <text evidence="3">The sequence shown here is derived from an EMBL/GenBank/DDBJ whole genome shotgun (WGS) entry which is preliminary data.</text>
</comment>
<gene>
    <name evidence="3" type="ORF">AMELA_G00226300</name>
</gene>
<name>A0A7J6A016_AMEME</name>
<proteinExistence type="predicted"/>
<dbReference type="EMBL" id="JAAGNN010000020">
    <property type="protein sequence ID" value="KAF4076076.1"/>
    <property type="molecule type" value="Genomic_DNA"/>
</dbReference>
<protein>
    <recommendedName>
        <fullName evidence="2">eIF3h C-terminal domain-containing protein</fullName>
    </recommendedName>
</protein>
<dbReference type="Proteomes" id="UP000593565">
    <property type="component" value="Unassembled WGS sequence"/>
</dbReference>
<evidence type="ECO:0000259" key="2">
    <source>
        <dbReference type="Pfam" id="PF19445"/>
    </source>
</evidence>
<dbReference type="Pfam" id="PF19445">
    <property type="entry name" value="eIF3h_C"/>
    <property type="match status" value="1"/>
</dbReference>
<feature type="region of interest" description="Disordered" evidence="1">
    <location>
        <begin position="56"/>
        <end position="95"/>
    </location>
</feature>
<feature type="domain" description="eIF3h C-terminal" evidence="2">
    <location>
        <begin position="66"/>
        <end position="132"/>
    </location>
</feature>
<dbReference type="AlphaFoldDB" id="A0A7J6A016"/>